<name>A0ACB9W6G3_CHAAC</name>
<sequence>RALVSLGGTKLSSRRLFEKLSLCQLSPGKLPPNSGRASPSPHSLPLLPPTVVPVPLPLHLSANNLLEPAMPLEHLCLPPQIELFDARRPRRAATHRLHLQTYSM</sequence>
<dbReference type="EMBL" id="CM043802">
    <property type="protein sequence ID" value="KAI4808674.1"/>
    <property type="molecule type" value="Genomic_DNA"/>
</dbReference>
<protein>
    <submittedName>
        <fullName evidence="1">Uncharacterized protein</fullName>
    </submittedName>
</protein>
<evidence type="ECO:0000313" key="2">
    <source>
        <dbReference type="Proteomes" id="UP001057452"/>
    </source>
</evidence>
<dbReference type="Proteomes" id="UP001057452">
    <property type="component" value="Chromosome 18"/>
</dbReference>
<reference evidence="1" key="1">
    <citation type="submission" date="2022-05" db="EMBL/GenBank/DDBJ databases">
        <title>Chromosome-level genome of Chaenocephalus aceratus.</title>
        <authorList>
            <person name="Park H."/>
        </authorList>
    </citation>
    <scope>NUCLEOTIDE SEQUENCE</scope>
    <source>
        <strain evidence="1">KU_202001</strain>
    </source>
</reference>
<feature type="non-terminal residue" evidence="1">
    <location>
        <position position="1"/>
    </location>
</feature>
<feature type="non-terminal residue" evidence="1">
    <location>
        <position position="104"/>
    </location>
</feature>
<comment type="caution">
    <text evidence="1">The sequence shown here is derived from an EMBL/GenBank/DDBJ whole genome shotgun (WGS) entry which is preliminary data.</text>
</comment>
<accession>A0ACB9W6G3</accession>
<proteinExistence type="predicted"/>
<evidence type="ECO:0000313" key="1">
    <source>
        <dbReference type="EMBL" id="KAI4808674.1"/>
    </source>
</evidence>
<organism evidence="1 2">
    <name type="scientific">Chaenocephalus aceratus</name>
    <name type="common">Blackfin icefish</name>
    <name type="synonym">Chaenichthys aceratus</name>
    <dbReference type="NCBI Taxonomy" id="36190"/>
    <lineage>
        <taxon>Eukaryota</taxon>
        <taxon>Metazoa</taxon>
        <taxon>Chordata</taxon>
        <taxon>Craniata</taxon>
        <taxon>Vertebrata</taxon>
        <taxon>Euteleostomi</taxon>
        <taxon>Actinopterygii</taxon>
        <taxon>Neopterygii</taxon>
        <taxon>Teleostei</taxon>
        <taxon>Neoteleostei</taxon>
        <taxon>Acanthomorphata</taxon>
        <taxon>Eupercaria</taxon>
        <taxon>Perciformes</taxon>
        <taxon>Notothenioidei</taxon>
        <taxon>Channichthyidae</taxon>
        <taxon>Chaenocephalus</taxon>
    </lineage>
</organism>
<gene>
    <name evidence="1" type="ORF">KUCAC02_000722</name>
</gene>
<keyword evidence="2" id="KW-1185">Reference proteome</keyword>